<organism evidence="1 2">
    <name type="scientific">Salmonella enterica I</name>
    <dbReference type="NCBI Taxonomy" id="59201"/>
    <lineage>
        <taxon>Bacteria</taxon>
        <taxon>Pseudomonadati</taxon>
        <taxon>Pseudomonadota</taxon>
        <taxon>Gammaproteobacteria</taxon>
        <taxon>Enterobacterales</taxon>
        <taxon>Enterobacteriaceae</taxon>
        <taxon>Salmonella</taxon>
    </lineage>
</organism>
<evidence type="ECO:0000313" key="1">
    <source>
        <dbReference type="EMBL" id="SUH08706.1"/>
    </source>
</evidence>
<sequence>MTLMPFAPNVFLYPAQTFLIQIRAIPQRRRQLNFAPVAVVLFQQDNMLLRDGTNRRVFTGEILFNRRLIQRDFPALTTVVATGEPEQEKRVTKAGSVTVISFITQAPELKKAAFAALIVYHESVNQSPD</sequence>
<gene>
    <name evidence="1" type="ORF">NCTC8256_02650</name>
</gene>
<reference evidence="1 2" key="1">
    <citation type="submission" date="2018-06" db="EMBL/GenBank/DDBJ databases">
        <authorList>
            <consortium name="Pathogen Informatics"/>
            <person name="Doyle S."/>
        </authorList>
    </citation>
    <scope>NUCLEOTIDE SEQUENCE [LARGE SCALE GENOMIC DNA]</scope>
    <source>
        <strain evidence="1 2">NCTC8256</strain>
    </source>
</reference>
<accession>A0A379VP93</accession>
<dbReference type="Proteomes" id="UP000254346">
    <property type="component" value="Unassembled WGS sequence"/>
</dbReference>
<name>A0A379VP93_SALET</name>
<dbReference type="EMBL" id="UGXR01000001">
    <property type="protein sequence ID" value="SUH08706.1"/>
    <property type="molecule type" value="Genomic_DNA"/>
</dbReference>
<dbReference type="AlphaFoldDB" id="A0A379VP93"/>
<evidence type="ECO:0000313" key="2">
    <source>
        <dbReference type="Proteomes" id="UP000254346"/>
    </source>
</evidence>
<proteinExistence type="predicted"/>
<protein>
    <submittedName>
        <fullName evidence="1">Uncharacterized protein</fullName>
    </submittedName>
</protein>